<dbReference type="Pfam" id="PF01261">
    <property type="entry name" value="AP_endonuc_2"/>
    <property type="match status" value="1"/>
</dbReference>
<comment type="caution">
    <text evidence="2">The sequence shown here is derived from an EMBL/GenBank/DDBJ whole genome shotgun (WGS) entry which is preliminary data.</text>
</comment>
<dbReference type="InterPro" id="IPR036237">
    <property type="entry name" value="Xyl_isomerase-like_sf"/>
</dbReference>
<dbReference type="SMART" id="SM00518">
    <property type="entry name" value="AP2Ec"/>
    <property type="match status" value="1"/>
</dbReference>
<dbReference type="RefSeq" id="WP_230741811.1">
    <property type="nucleotide sequence ID" value="NZ_PGCK01000006.1"/>
</dbReference>
<keyword evidence="2" id="KW-0255">Endonuclease</keyword>
<dbReference type="InterPro" id="IPR001719">
    <property type="entry name" value="AP_endonuc_2"/>
</dbReference>
<dbReference type="PANTHER" id="PTHR21445:SF0">
    <property type="entry name" value="APURINIC-APYRIMIDINIC ENDONUCLEASE"/>
    <property type="match status" value="1"/>
</dbReference>
<dbReference type="PANTHER" id="PTHR21445">
    <property type="entry name" value="ENDONUCLEASE IV ENDODEOXYRIBONUCLEASE IV"/>
    <property type="match status" value="1"/>
</dbReference>
<feature type="domain" description="Xylose isomerase-like TIM barrel" evidence="1">
    <location>
        <begin position="25"/>
        <end position="254"/>
    </location>
</feature>
<dbReference type="InterPro" id="IPR013022">
    <property type="entry name" value="Xyl_isomerase-like_TIM-brl"/>
</dbReference>
<dbReference type="GO" id="GO:0008270">
    <property type="term" value="F:zinc ion binding"/>
    <property type="evidence" value="ECO:0007669"/>
    <property type="project" value="InterPro"/>
</dbReference>
<evidence type="ECO:0000259" key="1">
    <source>
        <dbReference type="Pfam" id="PF01261"/>
    </source>
</evidence>
<gene>
    <name evidence="2" type="ORF">CUJ83_08175</name>
</gene>
<dbReference type="Gene3D" id="3.20.20.150">
    <property type="entry name" value="Divalent-metal-dependent TIM barrel enzymes"/>
    <property type="match status" value="1"/>
</dbReference>
<accession>A0AAP2W644</accession>
<dbReference type="GO" id="GO:0003677">
    <property type="term" value="F:DNA binding"/>
    <property type="evidence" value="ECO:0007669"/>
    <property type="project" value="InterPro"/>
</dbReference>
<sequence>MISIGIAGIPQGAKGGGTEAGIQYLCDIGLDAMEVQFVRNVYMTPKTAKAGAEAAERCGLKLSVHAPYYINLASKKKETQEKSKDWLVRSARIAHVLGAGIVVFHPAREVEPGVIKGHLTEVSKTLSGEGINTVLGLETTGDEVEFGSIDDIMDVIREVPGTDIVLDFAHLHSRGNGALKTKADFEEVFDKLSSVKKNDFHIHFSGIEYKNAREVRHLPIDAGPDFRLLAEVLTERDYNARIICESPELENDALKMKKIIKELNGKSH</sequence>
<reference evidence="2 3" key="1">
    <citation type="submission" date="2017-11" db="EMBL/GenBank/DDBJ databases">
        <title>Isolation and Characterization of Family Methanocellaceae Species from Potential Methane Hydrate Area Offshore Southwestern Taiwan.</title>
        <authorList>
            <person name="Zhang W.-L."/>
            <person name="Chen W.-C."/>
            <person name="Lai M.-C."/>
            <person name="Chen S.-C."/>
        </authorList>
    </citation>
    <scope>NUCLEOTIDE SEQUENCE [LARGE SCALE GENOMIC DNA]</scope>
    <source>
        <strain evidence="2 3">CWC-04</strain>
    </source>
</reference>
<protein>
    <submittedName>
        <fullName evidence="2">Endonuclease IV</fullName>
    </submittedName>
</protein>
<organism evidence="2 3">
    <name type="scientific">Methanooceanicella nereidis</name>
    <dbReference type="NCBI Taxonomy" id="2052831"/>
    <lineage>
        <taxon>Archaea</taxon>
        <taxon>Methanobacteriati</taxon>
        <taxon>Methanobacteriota</taxon>
        <taxon>Stenosarchaea group</taxon>
        <taxon>Methanomicrobia</taxon>
        <taxon>Methanocellales</taxon>
        <taxon>Methanocellaceae</taxon>
        <taxon>Methanooceanicella</taxon>
    </lineage>
</organism>
<dbReference type="SUPFAM" id="SSF51658">
    <property type="entry name" value="Xylose isomerase-like"/>
    <property type="match status" value="1"/>
</dbReference>
<keyword evidence="2" id="KW-0540">Nuclease</keyword>
<name>A0AAP2W644_9EURY</name>
<evidence type="ECO:0000313" key="2">
    <source>
        <dbReference type="EMBL" id="MCD1294973.1"/>
    </source>
</evidence>
<dbReference type="Proteomes" id="UP001320159">
    <property type="component" value="Unassembled WGS sequence"/>
</dbReference>
<dbReference type="GO" id="GO:0006284">
    <property type="term" value="P:base-excision repair"/>
    <property type="evidence" value="ECO:0007669"/>
    <property type="project" value="TreeGrafter"/>
</dbReference>
<keyword evidence="3" id="KW-1185">Reference proteome</keyword>
<dbReference type="GO" id="GO:0008081">
    <property type="term" value="F:phosphoric diester hydrolase activity"/>
    <property type="evidence" value="ECO:0007669"/>
    <property type="project" value="TreeGrafter"/>
</dbReference>
<proteinExistence type="predicted"/>
<evidence type="ECO:0000313" key="3">
    <source>
        <dbReference type="Proteomes" id="UP001320159"/>
    </source>
</evidence>
<dbReference type="EMBL" id="PGCK01000006">
    <property type="protein sequence ID" value="MCD1294973.1"/>
    <property type="molecule type" value="Genomic_DNA"/>
</dbReference>
<keyword evidence="2" id="KW-0378">Hydrolase</keyword>
<dbReference type="AlphaFoldDB" id="A0AAP2W644"/>
<dbReference type="GO" id="GO:0003906">
    <property type="term" value="F:DNA-(apurinic or apyrimidinic site) endonuclease activity"/>
    <property type="evidence" value="ECO:0007669"/>
    <property type="project" value="TreeGrafter"/>
</dbReference>